<dbReference type="EMBL" id="JAATJC010000001">
    <property type="protein sequence ID" value="NJC05708.1"/>
    <property type="molecule type" value="Genomic_DNA"/>
</dbReference>
<dbReference type="Proteomes" id="UP000558192">
    <property type="component" value="Unassembled WGS sequence"/>
</dbReference>
<evidence type="ECO:0000256" key="1">
    <source>
        <dbReference type="ARBA" id="ARBA00004167"/>
    </source>
</evidence>
<protein>
    <submittedName>
        <fullName evidence="7">Adhesin transport system membrane fusion protein</fullName>
    </submittedName>
</protein>
<dbReference type="GO" id="GO:0016020">
    <property type="term" value="C:membrane"/>
    <property type="evidence" value="ECO:0007669"/>
    <property type="project" value="UniProtKB-SubCell"/>
</dbReference>
<evidence type="ECO:0000259" key="5">
    <source>
        <dbReference type="Pfam" id="PF25984"/>
    </source>
</evidence>
<evidence type="ECO:0000256" key="3">
    <source>
        <dbReference type="ARBA" id="ARBA00022989"/>
    </source>
</evidence>
<evidence type="ECO:0000313" key="7">
    <source>
        <dbReference type="EMBL" id="NJC05708.1"/>
    </source>
</evidence>
<name>A0A7X6BGB6_9SPHN</name>
<keyword evidence="2" id="KW-0812">Transmembrane</keyword>
<dbReference type="AlphaFoldDB" id="A0A7X6BGB6"/>
<comment type="subcellular location">
    <subcellularLocation>
        <location evidence="1">Membrane</location>
        <topology evidence="1">Single-pass membrane protein</topology>
    </subcellularLocation>
</comment>
<keyword evidence="8" id="KW-1185">Reference proteome</keyword>
<proteinExistence type="predicted"/>
<feature type="domain" description="AprE-like beta-barrel" evidence="6">
    <location>
        <begin position="266"/>
        <end position="360"/>
    </location>
</feature>
<dbReference type="SUPFAM" id="SSF111369">
    <property type="entry name" value="HlyD-like secretion proteins"/>
    <property type="match status" value="1"/>
</dbReference>
<dbReference type="RefSeq" id="WP_168068431.1">
    <property type="nucleotide sequence ID" value="NZ_JAATJC010000001.1"/>
</dbReference>
<comment type="caution">
    <text evidence="7">The sequence shown here is derived from an EMBL/GenBank/DDBJ whole genome shotgun (WGS) entry which is preliminary data.</text>
</comment>
<feature type="domain" description="YknX-like barrel-sandwich hybrid" evidence="5">
    <location>
        <begin position="49"/>
        <end position="246"/>
    </location>
</feature>
<dbReference type="InterPro" id="IPR058639">
    <property type="entry name" value="BSH_YknX-like"/>
</dbReference>
<keyword evidence="4" id="KW-0472">Membrane</keyword>
<dbReference type="Pfam" id="PF26002">
    <property type="entry name" value="Beta-barrel_AprE"/>
    <property type="match status" value="1"/>
</dbReference>
<dbReference type="Gene3D" id="2.40.30.170">
    <property type="match status" value="1"/>
</dbReference>
<sequence>MNFRLRQSTQIILLSAFAVAAFVAWSLWAEIDQVSRARGAVIPSGRTQVVQSEDGGTIAEILVSEGDRVNRGDLLVRLDETRPRAAVEESQAQVAALKARMARIQAELFNRPLVFPAETSSHPEFVSSQRELYARRRQALSSQINSLQSMLSLTRQELDMNTPLVASGDVSRSEVLRMQRQTSDLQGQINTRRSEYLAELQTEYAKTEEELASATEQLTQRSAILRGSELRSPTDGVIVAIKYNTVGGVLRAGDEVLQLVPTGDKLVVEARVSPTDIAFIRQGQTANVKFDAYDSSIYGSADGTVTHISADTLSEETKEGVQTYYRVLLSADPAKLRPRHEGEKIVLQPGMTSTAEIITGQTTVFKYLTKPILKTTGDSLGER</sequence>
<dbReference type="Pfam" id="PF25984">
    <property type="entry name" value="BSH_YknX"/>
    <property type="match status" value="1"/>
</dbReference>
<dbReference type="PANTHER" id="PTHR30386">
    <property type="entry name" value="MEMBRANE FUSION SUBUNIT OF EMRAB-TOLC MULTIDRUG EFFLUX PUMP"/>
    <property type="match status" value="1"/>
</dbReference>
<dbReference type="InterPro" id="IPR058982">
    <property type="entry name" value="Beta-barrel_AprE"/>
</dbReference>
<dbReference type="PRINTS" id="PR01490">
    <property type="entry name" value="RTXTOXIND"/>
</dbReference>
<reference evidence="7 8" key="1">
    <citation type="submission" date="2020-03" db="EMBL/GenBank/DDBJ databases">
        <title>Genomic Encyclopedia of Type Strains, Phase IV (KMG-IV): sequencing the most valuable type-strain genomes for metagenomic binning, comparative biology and taxonomic classification.</title>
        <authorList>
            <person name="Goeker M."/>
        </authorList>
    </citation>
    <scope>NUCLEOTIDE SEQUENCE [LARGE SCALE GENOMIC DNA]</scope>
    <source>
        <strain evidence="7 8">DSM 16846</strain>
    </source>
</reference>
<evidence type="ECO:0000259" key="6">
    <source>
        <dbReference type="Pfam" id="PF26002"/>
    </source>
</evidence>
<accession>A0A7X6BGB6</accession>
<dbReference type="Gene3D" id="2.40.50.100">
    <property type="match status" value="1"/>
</dbReference>
<evidence type="ECO:0000256" key="4">
    <source>
        <dbReference type="ARBA" id="ARBA00023136"/>
    </source>
</evidence>
<evidence type="ECO:0000256" key="2">
    <source>
        <dbReference type="ARBA" id="ARBA00022692"/>
    </source>
</evidence>
<dbReference type="InterPro" id="IPR050739">
    <property type="entry name" value="MFP"/>
</dbReference>
<keyword evidence="3" id="KW-1133">Transmembrane helix</keyword>
<gene>
    <name evidence="7" type="ORF">GGQ97_001501</name>
</gene>
<dbReference type="PANTHER" id="PTHR30386:SF26">
    <property type="entry name" value="TRANSPORT PROTEIN COMB"/>
    <property type="match status" value="1"/>
</dbReference>
<evidence type="ECO:0000313" key="8">
    <source>
        <dbReference type="Proteomes" id="UP000558192"/>
    </source>
</evidence>
<organism evidence="7 8">
    <name type="scientific">Sphingomonas kaistensis</name>
    <dbReference type="NCBI Taxonomy" id="298708"/>
    <lineage>
        <taxon>Bacteria</taxon>
        <taxon>Pseudomonadati</taxon>
        <taxon>Pseudomonadota</taxon>
        <taxon>Alphaproteobacteria</taxon>
        <taxon>Sphingomonadales</taxon>
        <taxon>Sphingomonadaceae</taxon>
        <taxon>Sphingomonas</taxon>
    </lineage>
</organism>